<keyword evidence="3 9" id="KW-1003">Cell membrane</keyword>
<dbReference type="UniPathway" id="UPA00666"/>
<feature type="transmembrane region" description="Helical" evidence="9">
    <location>
        <begin position="29"/>
        <end position="46"/>
    </location>
</feature>
<feature type="transmembrane region" description="Helical" evidence="9">
    <location>
        <begin position="186"/>
        <end position="205"/>
    </location>
</feature>
<dbReference type="Pfam" id="PF00795">
    <property type="entry name" value="CN_hydrolase"/>
    <property type="match status" value="1"/>
</dbReference>
<organism evidence="11 12">
    <name type="scientific">Cereibacter sphaeroides</name>
    <name type="common">Rhodobacter sphaeroides</name>
    <dbReference type="NCBI Taxonomy" id="1063"/>
    <lineage>
        <taxon>Bacteria</taxon>
        <taxon>Pseudomonadati</taxon>
        <taxon>Pseudomonadota</taxon>
        <taxon>Alphaproteobacteria</taxon>
        <taxon>Rhodobacterales</taxon>
        <taxon>Paracoccaceae</taxon>
        <taxon>Cereibacter</taxon>
    </lineage>
</organism>
<dbReference type="InterPro" id="IPR036526">
    <property type="entry name" value="C-N_Hydrolase_sf"/>
</dbReference>
<dbReference type="SUPFAM" id="SSF56317">
    <property type="entry name" value="Carbon-nitrogen hydrolase"/>
    <property type="match status" value="1"/>
</dbReference>
<dbReference type="Proteomes" id="UP000248975">
    <property type="component" value="Unassembled WGS sequence"/>
</dbReference>
<evidence type="ECO:0000256" key="2">
    <source>
        <dbReference type="ARBA" id="ARBA00010065"/>
    </source>
</evidence>
<evidence type="ECO:0000256" key="7">
    <source>
        <dbReference type="ARBA" id="ARBA00023136"/>
    </source>
</evidence>
<dbReference type="GO" id="GO:0005886">
    <property type="term" value="C:plasma membrane"/>
    <property type="evidence" value="ECO:0007669"/>
    <property type="project" value="UniProtKB-SubCell"/>
</dbReference>
<keyword evidence="5 9" id="KW-0812">Transmembrane</keyword>
<reference evidence="11 12" key="1">
    <citation type="submission" date="2017-08" db="EMBL/GenBank/DDBJ databases">
        <title>Infants hospitalized years apart are colonized by the same room-sourced microbial strains.</title>
        <authorList>
            <person name="Brooks B."/>
            <person name="Olm M.R."/>
            <person name="Firek B.A."/>
            <person name="Baker R."/>
            <person name="Thomas B.C."/>
            <person name="Morowitz M.J."/>
            <person name="Banfield J.F."/>
        </authorList>
    </citation>
    <scope>NUCLEOTIDE SEQUENCE [LARGE SCALE GENOMIC DNA]</scope>
    <source>
        <strain evidence="11">S2_003_000_R2_11</strain>
    </source>
</reference>
<keyword evidence="4 9" id="KW-0808">Transferase</keyword>
<keyword evidence="11" id="KW-0449">Lipoprotein</keyword>
<evidence type="ECO:0000256" key="1">
    <source>
        <dbReference type="ARBA" id="ARBA00004651"/>
    </source>
</evidence>
<comment type="subcellular location">
    <subcellularLocation>
        <location evidence="1 9">Cell membrane</location>
        <topology evidence="1 9">Multi-pass membrane protein</topology>
    </subcellularLocation>
</comment>
<dbReference type="Pfam" id="PF20154">
    <property type="entry name" value="LNT_N"/>
    <property type="match status" value="1"/>
</dbReference>
<keyword evidence="8 9" id="KW-0012">Acyltransferase</keyword>
<evidence type="ECO:0000313" key="11">
    <source>
        <dbReference type="EMBL" id="PZR00622.1"/>
    </source>
</evidence>
<dbReference type="PROSITE" id="PS50263">
    <property type="entry name" value="CN_HYDROLASE"/>
    <property type="match status" value="1"/>
</dbReference>
<evidence type="ECO:0000256" key="3">
    <source>
        <dbReference type="ARBA" id="ARBA00022475"/>
    </source>
</evidence>
<feature type="transmembrane region" description="Helical" evidence="9">
    <location>
        <begin position="161"/>
        <end position="179"/>
    </location>
</feature>
<evidence type="ECO:0000256" key="5">
    <source>
        <dbReference type="ARBA" id="ARBA00022692"/>
    </source>
</evidence>
<dbReference type="CDD" id="cd07571">
    <property type="entry name" value="ALP_N-acyl_transferase"/>
    <property type="match status" value="1"/>
</dbReference>
<comment type="similarity">
    <text evidence="2 9">Belongs to the CN hydrolase family. Apolipoprotein N-acyltransferase subfamily.</text>
</comment>
<accession>A0A2W5SC65</accession>
<dbReference type="InterPro" id="IPR003010">
    <property type="entry name" value="C-N_Hydrolase"/>
</dbReference>
<feature type="transmembrane region" description="Helical" evidence="9">
    <location>
        <begin position="86"/>
        <end position="108"/>
    </location>
</feature>
<keyword evidence="7 9" id="KW-0472">Membrane</keyword>
<evidence type="ECO:0000256" key="4">
    <source>
        <dbReference type="ARBA" id="ARBA00022679"/>
    </source>
</evidence>
<dbReference type="PANTHER" id="PTHR38686:SF1">
    <property type="entry name" value="APOLIPOPROTEIN N-ACYLTRANSFERASE"/>
    <property type="match status" value="1"/>
</dbReference>
<dbReference type="EC" id="2.3.1.269" evidence="9"/>
<dbReference type="NCBIfam" id="TIGR00546">
    <property type="entry name" value="lnt"/>
    <property type="match status" value="1"/>
</dbReference>
<proteinExistence type="inferred from homology"/>
<dbReference type="PANTHER" id="PTHR38686">
    <property type="entry name" value="APOLIPOPROTEIN N-ACYLTRANSFERASE"/>
    <property type="match status" value="1"/>
</dbReference>
<comment type="catalytic activity">
    <reaction evidence="9">
        <text>N-terminal S-1,2-diacyl-sn-glyceryl-L-cysteinyl-[lipoprotein] + a glycerophospholipid = N-acyl-S-1,2-diacyl-sn-glyceryl-L-cysteinyl-[lipoprotein] + a 2-acyl-sn-glycero-3-phospholipid + H(+)</text>
        <dbReference type="Rhea" id="RHEA:48228"/>
        <dbReference type="Rhea" id="RHEA-COMP:14681"/>
        <dbReference type="Rhea" id="RHEA-COMP:14684"/>
        <dbReference type="ChEBI" id="CHEBI:15378"/>
        <dbReference type="ChEBI" id="CHEBI:136912"/>
        <dbReference type="ChEBI" id="CHEBI:140656"/>
        <dbReference type="ChEBI" id="CHEBI:140657"/>
        <dbReference type="ChEBI" id="CHEBI:140660"/>
        <dbReference type="EC" id="2.3.1.269"/>
    </reaction>
</comment>
<dbReference type="InterPro" id="IPR045378">
    <property type="entry name" value="LNT_N"/>
</dbReference>
<sequence length="494" mass="52715">MRMGLPGRAETGAAFGLGAVMASGQAPLGFWWLALPALAALLLLISRAPSARAAAWLGFFGGTGYFALALSWLVQPFLVDAQTYGWMAPFAVLLMAGGLALFWTAAAGIGWRLAGGPRRLLALVLTLTIAELLRGYVLTGFPWALIGHIWIGSAPAQTASLFGPSGLTFMTLLTAALPVAFRWRGAVGSVLILSAATAFGLWRLGQPMPPDRPVTLRLAQPDAQQRLKWDPAMADLYFRRLLDFSAAEPRPDLVIWPETAVPYLLERNPELAGVLADAGRGATLAVGMQREEGVQFFNGLTIVAPDGSIPARYDKAHLVPFGEYMPFGDLAYNLFGMAAFAARQGNGYSAGIGPAIIDLGPKLGRVLPLICYEAIFPQDLLNAPGRADWILQITNDGWFGTLTGPYQHLAQARLRAIEQGLPLIRVANTGISAVIDAKGRILDSLPLGAADFIDTALPAPLAPTPFARFGEVPVLLLLAGLGLSLLITRQHRRP</sequence>
<evidence type="ECO:0000313" key="12">
    <source>
        <dbReference type="Proteomes" id="UP000248975"/>
    </source>
</evidence>
<feature type="domain" description="CN hydrolase" evidence="10">
    <location>
        <begin position="219"/>
        <end position="463"/>
    </location>
</feature>
<name>A0A2W5SC65_CERSP</name>
<dbReference type="InterPro" id="IPR004563">
    <property type="entry name" value="Apolipo_AcylTrfase"/>
</dbReference>
<gene>
    <name evidence="9 11" type="primary">lnt</name>
    <name evidence="11" type="ORF">DI533_08760</name>
</gene>
<comment type="pathway">
    <text evidence="9">Protein modification; lipoprotein biosynthesis (N-acyl transfer).</text>
</comment>
<dbReference type="EMBL" id="QFQS01000001">
    <property type="protein sequence ID" value="PZR00622.1"/>
    <property type="molecule type" value="Genomic_DNA"/>
</dbReference>
<keyword evidence="6 9" id="KW-1133">Transmembrane helix</keyword>
<comment type="caution">
    <text evidence="11">The sequence shown here is derived from an EMBL/GenBank/DDBJ whole genome shotgun (WGS) entry which is preliminary data.</text>
</comment>
<dbReference type="GO" id="GO:0016410">
    <property type="term" value="F:N-acyltransferase activity"/>
    <property type="evidence" value="ECO:0007669"/>
    <property type="project" value="UniProtKB-UniRule"/>
</dbReference>
<dbReference type="Gene3D" id="3.60.110.10">
    <property type="entry name" value="Carbon-nitrogen hydrolase"/>
    <property type="match status" value="1"/>
</dbReference>
<evidence type="ECO:0000256" key="9">
    <source>
        <dbReference type="HAMAP-Rule" id="MF_01148"/>
    </source>
</evidence>
<feature type="transmembrane region" description="Helical" evidence="9">
    <location>
        <begin position="53"/>
        <end position="74"/>
    </location>
</feature>
<dbReference type="AlphaFoldDB" id="A0A2W5SC65"/>
<dbReference type="HAMAP" id="MF_01148">
    <property type="entry name" value="Lnt"/>
    <property type="match status" value="1"/>
</dbReference>
<evidence type="ECO:0000256" key="8">
    <source>
        <dbReference type="ARBA" id="ARBA00023315"/>
    </source>
</evidence>
<comment type="function">
    <text evidence="9">Catalyzes the phospholipid dependent N-acylation of the N-terminal cysteine of apolipoprotein, the last step in lipoprotein maturation.</text>
</comment>
<evidence type="ECO:0000256" key="6">
    <source>
        <dbReference type="ARBA" id="ARBA00022989"/>
    </source>
</evidence>
<evidence type="ECO:0000259" key="10">
    <source>
        <dbReference type="PROSITE" id="PS50263"/>
    </source>
</evidence>
<protein>
    <recommendedName>
        <fullName evidence="9">Apolipoprotein N-acyltransferase</fullName>
        <shortName evidence="9">ALP N-acyltransferase</shortName>
        <ecNumber evidence="9">2.3.1.269</ecNumber>
    </recommendedName>
</protein>
<feature type="transmembrane region" description="Helical" evidence="9">
    <location>
        <begin position="466"/>
        <end position="487"/>
    </location>
</feature>
<dbReference type="GO" id="GO:0042158">
    <property type="term" value="P:lipoprotein biosynthetic process"/>
    <property type="evidence" value="ECO:0007669"/>
    <property type="project" value="UniProtKB-UniRule"/>
</dbReference>